<keyword evidence="4" id="KW-0804">Transcription</keyword>
<dbReference type="InterPro" id="IPR036388">
    <property type="entry name" value="WH-like_DNA-bd_sf"/>
</dbReference>
<keyword evidence="8" id="KW-1185">Reference proteome</keyword>
<gene>
    <name evidence="7" type="ORF">GCM10010347_07880</name>
</gene>
<organism evidence="7 8">
    <name type="scientific">Streptomyces cirratus</name>
    <dbReference type="NCBI Taxonomy" id="68187"/>
    <lineage>
        <taxon>Bacteria</taxon>
        <taxon>Bacillati</taxon>
        <taxon>Actinomycetota</taxon>
        <taxon>Actinomycetes</taxon>
        <taxon>Kitasatosporales</taxon>
        <taxon>Streptomycetaceae</taxon>
        <taxon>Streptomyces</taxon>
    </lineage>
</organism>
<accession>A0ABQ3EJY4</accession>
<dbReference type="InterPro" id="IPR005119">
    <property type="entry name" value="LysR_subst-bd"/>
</dbReference>
<evidence type="ECO:0000256" key="1">
    <source>
        <dbReference type="ARBA" id="ARBA00009437"/>
    </source>
</evidence>
<dbReference type="InterPro" id="IPR000847">
    <property type="entry name" value="LysR_HTH_N"/>
</dbReference>
<reference evidence="8" key="1">
    <citation type="journal article" date="2019" name="Int. J. Syst. Evol. Microbiol.">
        <title>The Global Catalogue of Microorganisms (GCM) 10K type strain sequencing project: providing services to taxonomists for standard genome sequencing and annotation.</title>
        <authorList>
            <consortium name="The Broad Institute Genomics Platform"/>
            <consortium name="The Broad Institute Genome Sequencing Center for Infectious Disease"/>
            <person name="Wu L."/>
            <person name="Ma J."/>
        </authorList>
    </citation>
    <scope>NUCLEOTIDE SEQUENCE [LARGE SCALE GENOMIC DNA]</scope>
    <source>
        <strain evidence="8">JCM 4738</strain>
    </source>
</reference>
<dbReference type="Pfam" id="PF03466">
    <property type="entry name" value="LysR_substrate"/>
    <property type="match status" value="1"/>
</dbReference>
<dbReference type="CDD" id="cd08423">
    <property type="entry name" value="PBP2_LTTR_like_6"/>
    <property type="match status" value="1"/>
</dbReference>
<evidence type="ECO:0000313" key="7">
    <source>
        <dbReference type="EMBL" id="GHB40639.1"/>
    </source>
</evidence>
<dbReference type="Gene3D" id="1.10.10.10">
    <property type="entry name" value="Winged helix-like DNA-binding domain superfamily/Winged helix DNA-binding domain"/>
    <property type="match status" value="1"/>
</dbReference>
<evidence type="ECO:0000256" key="4">
    <source>
        <dbReference type="ARBA" id="ARBA00023163"/>
    </source>
</evidence>
<evidence type="ECO:0000313" key="8">
    <source>
        <dbReference type="Proteomes" id="UP000642673"/>
    </source>
</evidence>
<feature type="region of interest" description="Disordered" evidence="5">
    <location>
        <begin position="312"/>
        <end position="336"/>
    </location>
</feature>
<dbReference type="EMBL" id="BMVP01000001">
    <property type="protein sequence ID" value="GHB40639.1"/>
    <property type="molecule type" value="Genomic_DNA"/>
</dbReference>
<dbReference type="PROSITE" id="PS50931">
    <property type="entry name" value="HTH_LYSR"/>
    <property type="match status" value="1"/>
</dbReference>
<name>A0ABQ3EJY4_9ACTN</name>
<sequence>MAGRRYHRGMLDLSRLRALHAVSVHGSVAGAAAALGYTPSAVSQQIAKLERETRTTLLERRGRGVALTEEARHLADTARELLAIVERAETTLEERRGQPSGLLTVAAFASAARGLLPGVLAELAARHPALDVRLTEVDPHLSVDLVARGVTDLAVAHDWDIAPLPAPEGIEQAVIGDDHCDLVVPAGHPFTARAVIRRTDLGGERWVCQPPGRVCHDWLVRTLRTAGHEPDIAHVAEENHTIVALVAAGLGVAVVPRLGTGALPPGAVAVPLEPGPVRRLYALWRTGAARRPAITAAVRTLRAHWTARALGAATAPEGPLPGDSASVRGSGEAARQ</sequence>
<feature type="domain" description="HTH lysR-type" evidence="6">
    <location>
        <begin position="11"/>
        <end position="68"/>
    </location>
</feature>
<proteinExistence type="inferred from homology"/>
<dbReference type="Proteomes" id="UP000642673">
    <property type="component" value="Unassembled WGS sequence"/>
</dbReference>
<dbReference type="PANTHER" id="PTHR30346:SF29">
    <property type="entry name" value="LYSR SUBSTRATE-BINDING"/>
    <property type="match status" value="1"/>
</dbReference>
<comment type="similarity">
    <text evidence="1">Belongs to the LysR transcriptional regulatory family.</text>
</comment>
<evidence type="ECO:0000256" key="3">
    <source>
        <dbReference type="ARBA" id="ARBA00023125"/>
    </source>
</evidence>
<dbReference type="PANTHER" id="PTHR30346">
    <property type="entry name" value="TRANSCRIPTIONAL DUAL REGULATOR HCAR-RELATED"/>
    <property type="match status" value="1"/>
</dbReference>
<dbReference type="InterPro" id="IPR036390">
    <property type="entry name" value="WH_DNA-bd_sf"/>
</dbReference>
<dbReference type="SUPFAM" id="SSF53850">
    <property type="entry name" value="Periplasmic binding protein-like II"/>
    <property type="match status" value="1"/>
</dbReference>
<comment type="caution">
    <text evidence="7">The sequence shown here is derived from an EMBL/GenBank/DDBJ whole genome shotgun (WGS) entry which is preliminary data.</text>
</comment>
<keyword evidence="3" id="KW-0238">DNA-binding</keyword>
<dbReference type="Pfam" id="PF00126">
    <property type="entry name" value="HTH_1"/>
    <property type="match status" value="1"/>
</dbReference>
<keyword evidence="2" id="KW-0805">Transcription regulation</keyword>
<protein>
    <submittedName>
        <fullName evidence="7">LysR family transcriptional regulator</fullName>
    </submittedName>
</protein>
<evidence type="ECO:0000259" key="6">
    <source>
        <dbReference type="PROSITE" id="PS50931"/>
    </source>
</evidence>
<evidence type="ECO:0000256" key="2">
    <source>
        <dbReference type="ARBA" id="ARBA00023015"/>
    </source>
</evidence>
<dbReference type="SUPFAM" id="SSF46785">
    <property type="entry name" value="Winged helix' DNA-binding domain"/>
    <property type="match status" value="1"/>
</dbReference>
<evidence type="ECO:0000256" key="5">
    <source>
        <dbReference type="SAM" id="MobiDB-lite"/>
    </source>
</evidence>
<dbReference type="Gene3D" id="3.40.190.10">
    <property type="entry name" value="Periplasmic binding protein-like II"/>
    <property type="match status" value="2"/>
</dbReference>